<keyword evidence="7 9" id="KW-1133">Transmembrane helix</keyword>
<dbReference type="STRING" id="171693.BN988_02269"/>
<evidence type="ECO:0000313" key="11">
    <source>
        <dbReference type="EMBL" id="CDO03751.1"/>
    </source>
</evidence>
<name>W9AM66_9BACI</name>
<keyword evidence="8 9" id="KW-0472">Membrane</keyword>
<dbReference type="Proteomes" id="UP000028863">
    <property type="component" value="Unassembled WGS sequence"/>
</dbReference>
<dbReference type="GO" id="GO:0000155">
    <property type="term" value="F:phosphorelay sensor kinase activity"/>
    <property type="evidence" value="ECO:0007669"/>
    <property type="project" value="InterPro"/>
</dbReference>
<evidence type="ECO:0000256" key="3">
    <source>
        <dbReference type="ARBA" id="ARBA00022553"/>
    </source>
</evidence>
<dbReference type="GO" id="GO:0005886">
    <property type="term" value="C:plasma membrane"/>
    <property type="evidence" value="ECO:0007669"/>
    <property type="project" value="UniProtKB-SubCell"/>
</dbReference>
<evidence type="ECO:0000256" key="8">
    <source>
        <dbReference type="ARBA" id="ARBA00023136"/>
    </source>
</evidence>
<dbReference type="InterPro" id="IPR010559">
    <property type="entry name" value="Sig_transdc_His_kin_internal"/>
</dbReference>
<dbReference type="PROSITE" id="PS50885">
    <property type="entry name" value="HAMP"/>
    <property type="match status" value="1"/>
</dbReference>
<proteinExistence type="predicted"/>
<feature type="transmembrane region" description="Helical" evidence="9">
    <location>
        <begin position="20"/>
        <end position="40"/>
    </location>
</feature>
<dbReference type="SUPFAM" id="SSF158472">
    <property type="entry name" value="HAMP domain-like"/>
    <property type="match status" value="1"/>
</dbReference>
<reference evidence="11" key="2">
    <citation type="submission" date="2014-03" db="EMBL/GenBank/DDBJ databases">
        <authorList>
            <person name="Urmite Genomes"/>
        </authorList>
    </citation>
    <scope>NUCLEOTIDE SEQUENCE</scope>
    <source>
        <strain evidence="11">S1</strain>
    </source>
</reference>
<dbReference type="Pfam" id="PF02518">
    <property type="entry name" value="HATPase_c"/>
    <property type="match status" value="1"/>
</dbReference>
<sequence>MKHILKKFLSKNLRAKLNIVILFTSIIPLLLLGFFTYKYISGLLQEEISANELERITAVNNQFTYFLKDIEQMSLFFYKNDQTQRILKEDTNRNLKEKYADYETINEVFDTITGIKDWDVNIYIIGLNGDRYFSNNYLPADYTNIRENWGVFRKAKEANGMMVWDTRYTTDEYDNQDVVLTAGRLLVDSDNDQDLGYIMIDIYESAFTSIYEDNNPLESKQYFLLDNQGYVISSQPDKSNIGTILNSDYISRVMIGENGFFKFTRDKEPYVLTYHTSDKTNFKLISTTPLDVIQSKNNLIRNLTWNFALLGIILSGWLAYYLSKTITMPLYKLMSLMGEVEKGNLDVRFASKYNDDIGIFGKRFNRMLKRLKTLIQESYEKQVRLKDSELKALRAQINPHFLYNTLETVNWLACLKGVHDISRIVVSLSEIMKYSVKKGDDFVTIEQDIKQLENYLTIQEFRYRDKFDVHLHVDKSIQNGLIPSLLLQPIVENAIIHGLENKLTKGNIEISITSFQEYIKIFVIDDGVGMDKHTLEIVNQKMEEALSLDELGIGIENVRKRLFLCYGDEYEWKLSSIVNEGTEIMMIIPYKEG</sequence>
<organism evidence="11 12">
    <name type="scientific">Oceanobacillus picturae</name>
    <dbReference type="NCBI Taxonomy" id="171693"/>
    <lineage>
        <taxon>Bacteria</taxon>
        <taxon>Bacillati</taxon>
        <taxon>Bacillota</taxon>
        <taxon>Bacilli</taxon>
        <taxon>Bacillales</taxon>
        <taxon>Bacillaceae</taxon>
        <taxon>Oceanobacillus</taxon>
    </lineage>
</organism>
<dbReference type="Gene3D" id="6.10.340.10">
    <property type="match status" value="1"/>
</dbReference>
<dbReference type="InterPro" id="IPR050640">
    <property type="entry name" value="Bact_2-comp_sensor_kinase"/>
</dbReference>
<comment type="subcellular location">
    <subcellularLocation>
        <location evidence="1">Cell membrane</location>
        <topology evidence="1">Multi-pass membrane protein</topology>
    </subcellularLocation>
</comment>
<dbReference type="PANTHER" id="PTHR34220">
    <property type="entry name" value="SENSOR HISTIDINE KINASE YPDA"/>
    <property type="match status" value="1"/>
</dbReference>
<dbReference type="RefSeq" id="WP_036576112.1">
    <property type="nucleotide sequence ID" value="NZ_CABLBW010000001.1"/>
</dbReference>
<evidence type="ECO:0000256" key="4">
    <source>
        <dbReference type="ARBA" id="ARBA00022679"/>
    </source>
</evidence>
<evidence type="ECO:0000256" key="9">
    <source>
        <dbReference type="SAM" id="Phobius"/>
    </source>
</evidence>
<keyword evidence="4" id="KW-0808">Transferase</keyword>
<keyword evidence="2" id="KW-1003">Cell membrane</keyword>
<dbReference type="SMART" id="SM00304">
    <property type="entry name" value="HAMP"/>
    <property type="match status" value="1"/>
</dbReference>
<dbReference type="eggNOG" id="COG2972">
    <property type="taxonomic scope" value="Bacteria"/>
</dbReference>
<gene>
    <name evidence="11" type="primary">ypdA_2</name>
    <name evidence="11" type="ORF">BN988_02269</name>
</gene>
<keyword evidence="12" id="KW-1185">Reference proteome</keyword>
<dbReference type="AlphaFoldDB" id="W9AM66"/>
<evidence type="ECO:0000313" key="12">
    <source>
        <dbReference type="Proteomes" id="UP000028863"/>
    </source>
</evidence>
<dbReference type="Pfam" id="PF02743">
    <property type="entry name" value="dCache_1"/>
    <property type="match status" value="1"/>
</dbReference>
<dbReference type="Gene3D" id="3.30.565.10">
    <property type="entry name" value="Histidine kinase-like ATPase, C-terminal domain"/>
    <property type="match status" value="1"/>
</dbReference>
<dbReference type="Gene3D" id="3.30.450.20">
    <property type="entry name" value="PAS domain"/>
    <property type="match status" value="1"/>
</dbReference>
<keyword evidence="3" id="KW-0597">Phosphoprotein</keyword>
<accession>W9AM66</accession>
<evidence type="ECO:0000256" key="5">
    <source>
        <dbReference type="ARBA" id="ARBA00022692"/>
    </source>
</evidence>
<dbReference type="CDD" id="cd06225">
    <property type="entry name" value="HAMP"/>
    <property type="match status" value="1"/>
</dbReference>
<dbReference type="SUPFAM" id="SSF55874">
    <property type="entry name" value="ATPase domain of HSP90 chaperone/DNA topoisomerase II/histidine kinase"/>
    <property type="match status" value="1"/>
</dbReference>
<dbReference type="InterPro" id="IPR036890">
    <property type="entry name" value="HATPase_C_sf"/>
</dbReference>
<comment type="caution">
    <text evidence="11">The sequence shown here is derived from an EMBL/GenBank/DDBJ whole genome shotgun (WGS) entry which is preliminary data.</text>
</comment>
<dbReference type="CDD" id="cd12912">
    <property type="entry name" value="PDC2_MCP_like"/>
    <property type="match status" value="1"/>
</dbReference>
<evidence type="ECO:0000259" key="10">
    <source>
        <dbReference type="PROSITE" id="PS50885"/>
    </source>
</evidence>
<protein>
    <submittedName>
        <fullName evidence="11">Sensor histidine kinase YpdA</fullName>
    </submittedName>
</protein>
<dbReference type="Pfam" id="PF06580">
    <property type="entry name" value="His_kinase"/>
    <property type="match status" value="1"/>
</dbReference>
<evidence type="ECO:0000256" key="1">
    <source>
        <dbReference type="ARBA" id="ARBA00004651"/>
    </source>
</evidence>
<evidence type="ECO:0000256" key="6">
    <source>
        <dbReference type="ARBA" id="ARBA00022777"/>
    </source>
</evidence>
<evidence type="ECO:0000256" key="7">
    <source>
        <dbReference type="ARBA" id="ARBA00022989"/>
    </source>
</evidence>
<keyword evidence="6 11" id="KW-0418">Kinase</keyword>
<dbReference type="PANTHER" id="PTHR34220:SF7">
    <property type="entry name" value="SENSOR HISTIDINE KINASE YPDA"/>
    <property type="match status" value="1"/>
</dbReference>
<dbReference type="InterPro" id="IPR003660">
    <property type="entry name" value="HAMP_dom"/>
</dbReference>
<dbReference type="InterPro" id="IPR003594">
    <property type="entry name" value="HATPase_dom"/>
</dbReference>
<keyword evidence="5 9" id="KW-0812">Transmembrane</keyword>
<reference evidence="11" key="1">
    <citation type="submission" date="2014-03" db="EMBL/GenBank/DDBJ databases">
        <title>Draft genome sequencing of Oceanobacillus picturae strain S1 isolated from human gut.</title>
        <authorList>
            <person name="Croce O."/>
            <person name="Lagier J.C."/>
            <person name="Raoult D."/>
        </authorList>
    </citation>
    <scope>NUCLEOTIDE SEQUENCE [LARGE SCALE GENOMIC DNA]</scope>
    <source>
        <strain evidence="11">S1</strain>
    </source>
</reference>
<feature type="domain" description="HAMP" evidence="10">
    <location>
        <begin position="324"/>
        <end position="376"/>
    </location>
</feature>
<dbReference type="EMBL" id="CCAX010000001">
    <property type="protein sequence ID" value="CDO03751.1"/>
    <property type="molecule type" value="Genomic_DNA"/>
</dbReference>
<evidence type="ECO:0000256" key="2">
    <source>
        <dbReference type="ARBA" id="ARBA00022475"/>
    </source>
</evidence>
<dbReference type="InterPro" id="IPR033479">
    <property type="entry name" value="dCache_1"/>
</dbReference>